<dbReference type="InterPro" id="IPR010255">
    <property type="entry name" value="Haem_peroxidase_sf"/>
</dbReference>
<keyword evidence="1 5" id="KW-0479">Metal-binding</keyword>
<accession>A0A8H6Y4Q8</accession>
<reference evidence="6" key="1">
    <citation type="submission" date="2020-05" db="EMBL/GenBank/DDBJ databases">
        <title>Mycena genomes resolve the evolution of fungal bioluminescence.</title>
        <authorList>
            <person name="Tsai I.J."/>
        </authorList>
    </citation>
    <scope>NUCLEOTIDE SEQUENCE</scope>
    <source>
        <strain evidence="6">CCC161011</strain>
    </source>
</reference>
<keyword evidence="5" id="KW-0349">Heme</keyword>
<keyword evidence="6" id="KW-0575">Peroxidase</keyword>
<evidence type="ECO:0000313" key="6">
    <source>
        <dbReference type="EMBL" id="KAF7351921.1"/>
    </source>
</evidence>
<dbReference type="GO" id="GO:0006979">
    <property type="term" value="P:response to oxidative stress"/>
    <property type="evidence" value="ECO:0007669"/>
    <property type="project" value="InterPro"/>
</dbReference>
<keyword evidence="7" id="KW-1185">Reference proteome</keyword>
<dbReference type="Pfam" id="PF03098">
    <property type="entry name" value="An_peroxidase"/>
    <property type="match status" value="1"/>
</dbReference>
<evidence type="ECO:0000256" key="2">
    <source>
        <dbReference type="ARBA" id="ARBA00022964"/>
    </source>
</evidence>
<evidence type="ECO:0000256" key="5">
    <source>
        <dbReference type="PIRSR" id="PIRSR619791-2"/>
    </source>
</evidence>
<evidence type="ECO:0000313" key="7">
    <source>
        <dbReference type="Proteomes" id="UP000620124"/>
    </source>
</evidence>
<dbReference type="PROSITE" id="PS50292">
    <property type="entry name" value="PEROXIDASE_3"/>
    <property type="match status" value="1"/>
</dbReference>
<name>A0A8H6Y4Q8_9AGAR</name>
<dbReference type="AlphaFoldDB" id="A0A8H6Y4Q8"/>
<keyword evidence="2" id="KW-0223">Dioxygenase</keyword>
<gene>
    <name evidence="6" type="ORF">MVEN_01153900</name>
</gene>
<dbReference type="Gene3D" id="1.10.640.10">
    <property type="entry name" value="Haem peroxidase domain superfamily, animal type"/>
    <property type="match status" value="1"/>
</dbReference>
<dbReference type="InterPro" id="IPR019791">
    <property type="entry name" value="Haem_peroxidase_animal"/>
</dbReference>
<dbReference type="GO" id="GO:0020037">
    <property type="term" value="F:heme binding"/>
    <property type="evidence" value="ECO:0007669"/>
    <property type="project" value="InterPro"/>
</dbReference>
<dbReference type="EMBL" id="JACAZI010000009">
    <property type="protein sequence ID" value="KAF7351921.1"/>
    <property type="molecule type" value="Genomic_DNA"/>
</dbReference>
<dbReference type="InterPro" id="IPR050783">
    <property type="entry name" value="Oxylipin_biosynth_metab"/>
</dbReference>
<dbReference type="InterPro" id="IPR037120">
    <property type="entry name" value="Haem_peroxidase_sf_animal"/>
</dbReference>
<dbReference type="OrthoDB" id="823504at2759"/>
<protein>
    <submittedName>
        <fullName evidence="6">Heme peroxidase</fullName>
    </submittedName>
</protein>
<keyword evidence="3" id="KW-0560">Oxidoreductase</keyword>
<evidence type="ECO:0000256" key="3">
    <source>
        <dbReference type="ARBA" id="ARBA00023002"/>
    </source>
</evidence>
<dbReference type="GO" id="GO:0006631">
    <property type="term" value="P:fatty acid metabolic process"/>
    <property type="evidence" value="ECO:0007669"/>
    <property type="project" value="UniProtKB-ARBA"/>
</dbReference>
<sequence length="360" mass="40269">MAPTNTRRISSETSVVAAACCTPDTFAEERLVFVPPAATALLVLFNRNHNYIAEMLLKIKERGRWSDLPTANPKLRAQQDEEIFQTARLVNCGHFRSIVVNDYAVGLLEPPKDVMLSVLDDPPRIFKRKQVKIVEKGQGKQSSVELNLLYRWHSTTSAHDEEWTEDLFEMVLRKKSLGNVTLEDFSDAFGRILTSVHTQPSKRTFGGLKPSVDGKFSDDGLATILQDATESSAGAFRARGIPGVLRLVEMLGIYLGLRKFKSFEEWNKDEGVVGATRRQYGHIDRLELYVGLHCEQPIPSKSGVRLACGSTMMQAILGDTIALIWNDRYHTTDFTPSNLTAWGYHDCQSDMRNGAFGAQT</sequence>
<comment type="caution">
    <text evidence="6">The sequence shown here is derived from an EMBL/GenBank/DDBJ whole genome shotgun (WGS) entry which is preliminary data.</text>
</comment>
<feature type="binding site" description="axial binding residue" evidence="5">
    <location>
        <position position="153"/>
    </location>
    <ligand>
        <name>heme b</name>
        <dbReference type="ChEBI" id="CHEBI:60344"/>
    </ligand>
    <ligandPart>
        <name>Fe</name>
        <dbReference type="ChEBI" id="CHEBI:18248"/>
    </ligandPart>
</feature>
<evidence type="ECO:0000256" key="1">
    <source>
        <dbReference type="ARBA" id="ARBA00022723"/>
    </source>
</evidence>
<dbReference type="GO" id="GO:0051213">
    <property type="term" value="F:dioxygenase activity"/>
    <property type="evidence" value="ECO:0007669"/>
    <property type="project" value="UniProtKB-KW"/>
</dbReference>
<keyword evidence="4 5" id="KW-0408">Iron</keyword>
<organism evidence="6 7">
    <name type="scientific">Mycena venus</name>
    <dbReference type="NCBI Taxonomy" id="2733690"/>
    <lineage>
        <taxon>Eukaryota</taxon>
        <taxon>Fungi</taxon>
        <taxon>Dikarya</taxon>
        <taxon>Basidiomycota</taxon>
        <taxon>Agaricomycotina</taxon>
        <taxon>Agaricomycetes</taxon>
        <taxon>Agaricomycetidae</taxon>
        <taxon>Agaricales</taxon>
        <taxon>Marasmiineae</taxon>
        <taxon>Mycenaceae</taxon>
        <taxon>Mycena</taxon>
    </lineage>
</organism>
<dbReference type="GO" id="GO:0004601">
    <property type="term" value="F:peroxidase activity"/>
    <property type="evidence" value="ECO:0007669"/>
    <property type="project" value="UniProtKB-KW"/>
</dbReference>
<dbReference type="PANTHER" id="PTHR11903:SF37">
    <property type="entry name" value="PSI-PRODUCING OXYGENASE A"/>
    <property type="match status" value="1"/>
</dbReference>
<dbReference type="PANTHER" id="PTHR11903">
    <property type="entry name" value="PROSTAGLANDIN G/H SYNTHASE"/>
    <property type="match status" value="1"/>
</dbReference>
<evidence type="ECO:0000256" key="4">
    <source>
        <dbReference type="ARBA" id="ARBA00023004"/>
    </source>
</evidence>
<dbReference type="SUPFAM" id="SSF48113">
    <property type="entry name" value="Heme-dependent peroxidases"/>
    <property type="match status" value="1"/>
</dbReference>
<dbReference type="GO" id="GO:0046872">
    <property type="term" value="F:metal ion binding"/>
    <property type="evidence" value="ECO:0007669"/>
    <property type="project" value="UniProtKB-KW"/>
</dbReference>
<dbReference type="Proteomes" id="UP000620124">
    <property type="component" value="Unassembled WGS sequence"/>
</dbReference>
<proteinExistence type="predicted"/>